<sequence>MKAILYLQIILLVLICLTHSKVFAKSMVSDSVSKFYVGGSYGYDKKILEFKTGDGYLDFDFNVNNVTGYNAGLTLGYICPSASLNNFRTDLEFMYITKKKIDNNKEVVDEDREKVLQKKMLYWNNNKYKVFFNLYYDVGNFFSIRDFTFFFGAGVDLHNFIGKLLKNTETLDLKSNLMMQSIVGIKYQLLNNIIMYGGYRYFIGYMKPKDNINFKRCYILGSYGLMFGLEFVF</sequence>
<dbReference type="Proteomes" id="UP000008320">
    <property type="component" value="Chromosome"/>
</dbReference>
<gene>
    <name evidence="1" type="ordered locus">ECH_0679</name>
</gene>
<dbReference type="OrthoDB" id="7163038at2"/>
<evidence type="ECO:0000313" key="2">
    <source>
        <dbReference type="Proteomes" id="UP000008320"/>
    </source>
</evidence>
<protein>
    <submittedName>
        <fullName evidence="1">Uncharacterized protein</fullName>
    </submittedName>
</protein>
<keyword evidence="2" id="KW-1185">Reference proteome</keyword>
<dbReference type="SUPFAM" id="SSF56925">
    <property type="entry name" value="OMPA-like"/>
    <property type="match status" value="1"/>
</dbReference>
<dbReference type="eggNOG" id="COG3637">
    <property type="taxonomic scope" value="Bacteria"/>
</dbReference>
<dbReference type="AlphaFoldDB" id="Q2GGE7"/>
<dbReference type="EMBL" id="CP000236">
    <property type="protein sequence ID" value="ABD45552.1"/>
    <property type="molecule type" value="Genomic_DNA"/>
</dbReference>
<evidence type="ECO:0000313" key="1">
    <source>
        <dbReference type="EMBL" id="ABD45552.1"/>
    </source>
</evidence>
<dbReference type="KEGG" id="ech:ECH_0679"/>
<organism evidence="1 2">
    <name type="scientific">Ehrlichia chaffeensis (strain ATCC CRL-10679 / Arkansas)</name>
    <dbReference type="NCBI Taxonomy" id="205920"/>
    <lineage>
        <taxon>Bacteria</taxon>
        <taxon>Pseudomonadati</taxon>
        <taxon>Pseudomonadota</taxon>
        <taxon>Alphaproteobacteria</taxon>
        <taxon>Rickettsiales</taxon>
        <taxon>Anaplasmataceae</taxon>
        <taxon>Ehrlichia</taxon>
    </lineage>
</organism>
<dbReference type="InterPro" id="IPR011250">
    <property type="entry name" value="OMP/PagP_B-barrel"/>
</dbReference>
<name>Q2GGE7_EHRCR</name>
<dbReference type="Gene3D" id="2.40.160.20">
    <property type="match status" value="1"/>
</dbReference>
<proteinExistence type="predicted"/>
<reference evidence="1 2" key="1">
    <citation type="journal article" date="2006" name="PLoS Genet.">
        <title>Comparative genomics of emerging human ehrlichiosis agents.</title>
        <authorList>
            <person name="Dunning Hotopp J.C."/>
            <person name="Lin M."/>
            <person name="Madupu R."/>
            <person name="Crabtree J."/>
            <person name="Angiuoli S.V."/>
            <person name="Eisen J.A."/>
            <person name="Seshadri R."/>
            <person name="Ren Q."/>
            <person name="Wu M."/>
            <person name="Utterback T.R."/>
            <person name="Smith S."/>
            <person name="Lewis M."/>
            <person name="Khouri H."/>
            <person name="Zhang C."/>
            <person name="Niu H."/>
            <person name="Lin Q."/>
            <person name="Ohashi N."/>
            <person name="Zhi N."/>
            <person name="Nelson W."/>
            <person name="Brinkac L.M."/>
            <person name="Dodson R.J."/>
            <person name="Rosovitz M.J."/>
            <person name="Sundaram J."/>
            <person name="Daugherty S.C."/>
            <person name="Davidsen T."/>
            <person name="Durkin A.S."/>
            <person name="Gwinn M."/>
            <person name="Haft D.H."/>
            <person name="Selengut J.D."/>
            <person name="Sullivan S.A."/>
            <person name="Zafar N."/>
            <person name="Zhou L."/>
            <person name="Benahmed F."/>
            <person name="Forberger H."/>
            <person name="Halpin R."/>
            <person name="Mulligan S."/>
            <person name="Robinson J."/>
            <person name="White O."/>
            <person name="Rikihisa Y."/>
            <person name="Tettelin H."/>
        </authorList>
    </citation>
    <scope>NUCLEOTIDE SEQUENCE [LARGE SCALE GENOMIC DNA]</scope>
    <source>
        <strain evidence="2">ATCC CRL-10679 / Arkansas</strain>
    </source>
</reference>
<accession>Q2GGE7</accession>
<dbReference type="HOGENOM" id="CLU_1324675_0_0_5"/>